<evidence type="ECO:0000313" key="2">
    <source>
        <dbReference type="Proteomes" id="UP001164929"/>
    </source>
</evidence>
<dbReference type="Proteomes" id="UP001164929">
    <property type="component" value="Chromosome 9"/>
</dbReference>
<protein>
    <submittedName>
        <fullName evidence="1">Uncharacterized protein</fullName>
    </submittedName>
</protein>
<gene>
    <name evidence="1" type="ORF">NC653_022482</name>
</gene>
<proteinExistence type="predicted"/>
<dbReference type="EMBL" id="JAQIZT010000009">
    <property type="protein sequence ID" value="KAJ6984239.1"/>
    <property type="molecule type" value="Genomic_DNA"/>
</dbReference>
<keyword evidence="2" id="KW-1185">Reference proteome</keyword>
<reference evidence="1" key="1">
    <citation type="journal article" date="2023" name="Mol. Ecol. Resour.">
        <title>Chromosome-level genome assembly of a triploid poplar Populus alba 'Berolinensis'.</title>
        <authorList>
            <person name="Chen S."/>
            <person name="Yu Y."/>
            <person name="Wang X."/>
            <person name="Wang S."/>
            <person name="Zhang T."/>
            <person name="Zhou Y."/>
            <person name="He R."/>
            <person name="Meng N."/>
            <person name="Wang Y."/>
            <person name="Liu W."/>
            <person name="Liu Z."/>
            <person name="Liu J."/>
            <person name="Guo Q."/>
            <person name="Huang H."/>
            <person name="Sederoff R.R."/>
            <person name="Wang G."/>
            <person name="Qu G."/>
            <person name="Chen S."/>
        </authorList>
    </citation>
    <scope>NUCLEOTIDE SEQUENCE</scope>
    <source>
        <strain evidence="1">SC-2020</strain>
    </source>
</reference>
<accession>A0AAD6MFK3</accession>
<organism evidence="1 2">
    <name type="scientific">Populus alba x Populus x berolinensis</name>
    <dbReference type="NCBI Taxonomy" id="444605"/>
    <lineage>
        <taxon>Eukaryota</taxon>
        <taxon>Viridiplantae</taxon>
        <taxon>Streptophyta</taxon>
        <taxon>Embryophyta</taxon>
        <taxon>Tracheophyta</taxon>
        <taxon>Spermatophyta</taxon>
        <taxon>Magnoliopsida</taxon>
        <taxon>eudicotyledons</taxon>
        <taxon>Gunneridae</taxon>
        <taxon>Pentapetalae</taxon>
        <taxon>rosids</taxon>
        <taxon>fabids</taxon>
        <taxon>Malpighiales</taxon>
        <taxon>Salicaceae</taxon>
        <taxon>Saliceae</taxon>
        <taxon>Populus</taxon>
    </lineage>
</organism>
<name>A0AAD6MFK3_9ROSI</name>
<sequence length="71" mass="7809">MDSFGVFVLFLSCDTPTVAPAKAALDSAKQIQGSHPLKHQLPIIESSLKTKLRHDGLLHLVQLNMLMMDLP</sequence>
<comment type="caution">
    <text evidence="1">The sequence shown here is derived from an EMBL/GenBank/DDBJ whole genome shotgun (WGS) entry which is preliminary data.</text>
</comment>
<evidence type="ECO:0000313" key="1">
    <source>
        <dbReference type="EMBL" id="KAJ6984239.1"/>
    </source>
</evidence>
<dbReference type="AlphaFoldDB" id="A0AAD6MFK3"/>